<dbReference type="PANTHER" id="PTHR43802">
    <property type="entry name" value="ENOYL-COA HYDRATASE"/>
    <property type="match status" value="1"/>
</dbReference>
<dbReference type="SUPFAM" id="SSF52096">
    <property type="entry name" value="ClpP/crotonase"/>
    <property type="match status" value="1"/>
</dbReference>
<comment type="caution">
    <text evidence="3">The sequence shown here is derived from an EMBL/GenBank/DDBJ whole genome shotgun (WGS) entry which is preliminary data.</text>
</comment>
<dbReference type="CDD" id="cd06558">
    <property type="entry name" value="crotonase-like"/>
    <property type="match status" value="1"/>
</dbReference>
<dbReference type="Proteomes" id="UP001176961">
    <property type="component" value="Unassembled WGS sequence"/>
</dbReference>
<evidence type="ECO:0000256" key="2">
    <source>
        <dbReference type="RuleBase" id="RU003707"/>
    </source>
</evidence>
<evidence type="ECO:0000313" key="4">
    <source>
        <dbReference type="Proteomes" id="UP001176961"/>
    </source>
</evidence>
<name>A0AA36M6A7_CYLNA</name>
<dbReference type="GO" id="GO:0003824">
    <property type="term" value="F:catalytic activity"/>
    <property type="evidence" value="ECO:0007669"/>
    <property type="project" value="InterPro"/>
</dbReference>
<organism evidence="3 4">
    <name type="scientific">Cylicocyclus nassatus</name>
    <name type="common">Nematode worm</name>
    <dbReference type="NCBI Taxonomy" id="53992"/>
    <lineage>
        <taxon>Eukaryota</taxon>
        <taxon>Metazoa</taxon>
        <taxon>Ecdysozoa</taxon>
        <taxon>Nematoda</taxon>
        <taxon>Chromadorea</taxon>
        <taxon>Rhabditida</taxon>
        <taxon>Rhabditina</taxon>
        <taxon>Rhabditomorpha</taxon>
        <taxon>Strongyloidea</taxon>
        <taxon>Strongylidae</taxon>
        <taxon>Cylicocyclus</taxon>
    </lineage>
</organism>
<dbReference type="Gene3D" id="3.90.226.10">
    <property type="entry name" value="2-enoyl-CoA Hydratase, Chain A, domain 1"/>
    <property type="match status" value="1"/>
</dbReference>
<dbReference type="PANTHER" id="PTHR43802:SF1">
    <property type="entry name" value="IP11341P-RELATED"/>
    <property type="match status" value="1"/>
</dbReference>
<evidence type="ECO:0000256" key="1">
    <source>
        <dbReference type="ARBA" id="ARBA00005254"/>
    </source>
</evidence>
<comment type="similarity">
    <text evidence="1 2">Belongs to the enoyl-CoA hydratase/isomerase family.</text>
</comment>
<sequence length="250" mass="27566">MSHLGWILFIGINRPNRKNCVNHETAKELVVAFKRFNNDPDVKIGILYGEGNTFCSGYDLSEVSKLDTTSIDEQFPHKYRYMGPSIMELKKPLIAAIEGYAVAGGLELSLMADIRICSKSSIFGVFCRRAGVPLIDGGTVRLPRIIGLGRALDMTLTGRPVNATEALQWGLVTEVVEDGEALAAATKLARDILKHPYECLLADRRSVLYSVEAKSKNAFAFELNSLSVIPAAIKGARTFLEQDKERKSKM</sequence>
<dbReference type="InterPro" id="IPR001753">
    <property type="entry name" value="Enoyl-CoA_hydra/iso"/>
</dbReference>
<dbReference type="InterPro" id="IPR029045">
    <property type="entry name" value="ClpP/crotonase-like_dom_sf"/>
</dbReference>
<dbReference type="AlphaFoldDB" id="A0AA36M6A7"/>
<dbReference type="EMBL" id="CATQJL010000223">
    <property type="protein sequence ID" value="CAJ0599598.1"/>
    <property type="molecule type" value="Genomic_DNA"/>
</dbReference>
<accession>A0AA36M6A7</accession>
<dbReference type="PROSITE" id="PS00166">
    <property type="entry name" value="ENOYL_COA_HYDRATASE"/>
    <property type="match status" value="1"/>
</dbReference>
<evidence type="ECO:0000313" key="3">
    <source>
        <dbReference type="EMBL" id="CAJ0599598.1"/>
    </source>
</evidence>
<reference evidence="3" key="1">
    <citation type="submission" date="2023-07" db="EMBL/GenBank/DDBJ databases">
        <authorList>
            <consortium name="CYATHOMIX"/>
        </authorList>
    </citation>
    <scope>NUCLEOTIDE SEQUENCE</scope>
    <source>
        <strain evidence="3">N/A</strain>
    </source>
</reference>
<gene>
    <name evidence="3" type="ORF">CYNAS_LOCUS11581</name>
</gene>
<dbReference type="Gene3D" id="1.10.287.2460">
    <property type="match status" value="1"/>
</dbReference>
<dbReference type="NCBIfam" id="NF006108">
    <property type="entry name" value="PRK08259.1"/>
    <property type="match status" value="1"/>
</dbReference>
<dbReference type="InterPro" id="IPR018376">
    <property type="entry name" value="Enoyl-CoA_hyd/isom_CS"/>
</dbReference>
<protein>
    <submittedName>
        <fullName evidence="3">Uncharacterized protein</fullName>
    </submittedName>
</protein>
<keyword evidence="4" id="KW-1185">Reference proteome</keyword>
<dbReference type="Pfam" id="PF00378">
    <property type="entry name" value="ECH_1"/>
    <property type="match status" value="1"/>
</dbReference>
<proteinExistence type="inferred from homology"/>